<accession>A0ABQ6KAK3</accession>
<evidence type="ECO:0000313" key="4">
    <source>
        <dbReference type="Proteomes" id="UP001157034"/>
    </source>
</evidence>
<name>A0ABQ6KAK3_9MICO</name>
<evidence type="ECO:0000313" key="3">
    <source>
        <dbReference type="EMBL" id="GMA96369.1"/>
    </source>
</evidence>
<comment type="caution">
    <text evidence="3">The sequence shown here is derived from an EMBL/GenBank/DDBJ whole genome shotgun (WGS) entry which is preliminary data.</text>
</comment>
<evidence type="ECO:0000259" key="2">
    <source>
        <dbReference type="Pfam" id="PF01936"/>
    </source>
</evidence>
<dbReference type="PANTHER" id="PTHR35811:SF1">
    <property type="entry name" value="HTH OST-TYPE DOMAIN-CONTAINING PROTEIN"/>
    <property type="match status" value="1"/>
</dbReference>
<feature type="compositionally biased region" description="Basic residues" evidence="1">
    <location>
        <begin position="200"/>
        <end position="216"/>
    </location>
</feature>
<organism evidence="3 4">
    <name type="scientific">Pseudolysinimonas kribbensis</name>
    <dbReference type="NCBI Taxonomy" id="433641"/>
    <lineage>
        <taxon>Bacteria</taxon>
        <taxon>Bacillati</taxon>
        <taxon>Actinomycetota</taxon>
        <taxon>Actinomycetes</taxon>
        <taxon>Micrococcales</taxon>
        <taxon>Microbacteriaceae</taxon>
        <taxon>Pseudolysinimonas</taxon>
    </lineage>
</organism>
<dbReference type="Gene3D" id="3.40.50.1010">
    <property type="entry name" value="5'-nuclease"/>
    <property type="match status" value="1"/>
</dbReference>
<dbReference type="PANTHER" id="PTHR35811">
    <property type="entry name" value="SLR1870 PROTEIN"/>
    <property type="match status" value="1"/>
</dbReference>
<gene>
    <name evidence="3" type="ORF">GCM10025881_31930</name>
</gene>
<sequence length="252" mass="27516">MAEPSEGRVGVYLDFDNVVISRYDQLFGRGEFFRDGARHAANETATKRLAEATVDIGAILDYAASFGTIVVSRAYADWSDPANAGYRTQLINRAVDLVQLFRVTAAGKNGADIRLAVDVLEDLFRLEDLTHVVIIAGDSDYIALAQRSRKLGRSVIGVGVAGSTSRALIAACDEFTDYDALPGVEPRPRHRSAPGDRGRPPRPRRPRPTPPHRRRTTTTPMSTPRRGRPTCCCGRCAWSSRAAMRSGSATRS</sequence>
<feature type="region of interest" description="Disordered" evidence="1">
    <location>
        <begin position="181"/>
        <end position="231"/>
    </location>
</feature>
<dbReference type="RefSeq" id="WP_348534962.1">
    <property type="nucleotide sequence ID" value="NZ_BSVB01000001.1"/>
</dbReference>
<dbReference type="Proteomes" id="UP001157034">
    <property type="component" value="Unassembled WGS sequence"/>
</dbReference>
<feature type="domain" description="NYN" evidence="2">
    <location>
        <begin position="8"/>
        <end position="178"/>
    </location>
</feature>
<keyword evidence="4" id="KW-1185">Reference proteome</keyword>
<evidence type="ECO:0000256" key="1">
    <source>
        <dbReference type="SAM" id="MobiDB-lite"/>
    </source>
</evidence>
<dbReference type="EMBL" id="BSVB01000001">
    <property type="protein sequence ID" value="GMA96369.1"/>
    <property type="molecule type" value="Genomic_DNA"/>
</dbReference>
<proteinExistence type="predicted"/>
<protein>
    <recommendedName>
        <fullName evidence="2">NYN domain-containing protein</fullName>
    </recommendedName>
</protein>
<dbReference type="InterPro" id="IPR021139">
    <property type="entry name" value="NYN"/>
</dbReference>
<reference evidence="4" key="1">
    <citation type="journal article" date="2019" name="Int. J. Syst. Evol. Microbiol.">
        <title>The Global Catalogue of Microorganisms (GCM) 10K type strain sequencing project: providing services to taxonomists for standard genome sequencing and annotation.</title>
        <authorList>
            <consortium name="The Broad Institute Genomics Platform"/>
            <consortium name="The Broad Institute Genome Sequencing Center for Infectious Disease"/>
            <person name="Wu L."/>
            <person name="Ma J."/>
        </authorList>
    </citation>
    <scope>NUCLEOTIDE SEQUENCE [LARGE SCALE GENOMIC DNA]</scope>
    <source>
        <strain evidence="4">NBRC 108894</strain>
    </source>
</reference>
<dbReference type="CDD" id="cd11297">
    <property type="entry name" value="PIN_LabA-like_N_1"/>
    <property type="match status" value="1"/>
</dbReference>
<dbReference type="Pfam" id="PF01936">
    <property type="entry name" value="NYN"/>
    <property type="match status" value="1"/>
</dbReference>